<proteinExistence type="predicted"/>
<organism evidence="1">
    <name type="scientific">Anguilla anguilla</name>
    <name type="common">European freshwater eel</name>
    <name type="synonym">Muraena anguilla</name>
    <dbReference type="NCBI Taxonomy" id="7936"/>
    <lineage>
        <taxon>Eukaryota</taxon>
        <taxon>Metazoa</taxon>
        <taxon>Chordata</taxon>
        <taxon>Craniata</taxon>
        <taxon>Vertebrata</taxon>
        <taxon>Euteleostomi</taxon>
        <taxon>Actinopterygii</taxon>
        <taxon>Neopterygii</taxon>
        <taxon>Teleostei</taxon>
        <taxon>Anguilliformes</taxon>
        <taxon>Anguillidae</taxon>
        <taxon>Anguilla</taxon>
    </lineage>
</organism>
<evidence type="ECO:0000313" key="1">
    <source>
        <dbReference type="EMBL" id="JAH16299.1"/>
    </source>
</evidence>
<sequence>MQKILCGQYTASHFVFLVCLVPKHFSSVNKPILIYVCTAEQCVPTELPRVRYKLM</sequence>
<dbReference type="EMBL" id="GBXM01092278">
    <property type="protein sequence ID" value="JAH16299.1"/>
    <property type="molecule type" value="Transcribed_RNA"/>
</dbReference>
<accession>A0A0E9QHQ2</accession>
<dbReference type="AlphaFoldDB" id="A0A0E9QHQ2"/>
<reference evidence="1" key="2">
    <citation type="journal article" date="2015" name="Fish Shellfish Immunol.">
        <title>Early steps in the European eel (Anguilla anguilla)-Vibrio vulnificus interaction in the gills: Role of the RtxA13 toxin.</title>
        <authorList>
            <person name="Callol A."/>
            <person name="Pajuelo D."/>
            <person name="Ebbesson L."/>
            <person name="Teles M."/>
            <person name="MacKenzie S."/>
            <person name="Amaro C."/>
        </authorList>
    </citation>
    <scope>NUCLEOTIDE SEQUENCE</scope>
</reference>
<protein>
    <submittedName>
        <fullName evidence="1">Uncharacterized protein</fullName>
    </submittedName>
</protein>
<reference evidence="1" key="1">
    <citation type="submission" date="2014-11" db="EMBL/GenBank/DDBJ databases">
        <authorList>
            <person name="Amaro Gonzalez C."/>
        </authorList>
    </citation>
    <scope>NUCLEOTIDE SEQUENCE</scope>
</reference>
<name>A0A0E9QHQ2_ANGAN</name>